<protein>
    <submittedName>
        <fullName evidence="2">Unannotated protein</fullName>
    </submittedName>
</protein>
<dbReference type="InterPro" id="IPR029045">
    <property type="entry name" value="ClpP/crotonase-like_dom_sf"/>
</dbReference>
<dbReference type="CDD" id="cd06558">
    <property type="entry name" value="crotonase-like"/>
    <property type="match status" value="1"/>
</dbReference>
<dbReference type="Gene3D" id="3.90.226.10">
    <property type="entry name" value="2-enoyl-CoA Hydratase, Chain A, domain 1"/>
    <property type="match status" value="1"/>
</dbReference>
<evidence type="ECO:0000256" key="1">
    <source>
        <dbReference type="ARBA" id="ARBA00005254"/>
    </source>
</evidence>
<proteinExistence type="inferred from homology"/>
<dbReference type="PANTHER" id="PTHR43802">
    <property type="entry name" value="ENOYL-COA HYDRATASE"/>
    <property type="match status" value="1"/>
</dbReference>
<comment type="similarity">
    <text evidence="1">Belongs to the enoyl-CoA hydratase/isomerase family.</text>
</comment>
<accession>A0A6J7K893</accession>
<evidence type="ECO:0000313" key="2">
    <source>
        <dbReference type="EMBL" id="CAB4950572.1"/>
    </source>
</evidence>
<name>A0A6J7K893_9ZZZZ</name>
<sequence>MSDEQPLVLRSDRDGLCTITLNRPDKLNSLTPGVFVALREVLDAVAADDAVHCVVLQGAGRSFCAGHDLAAIANGERAPSRHFEPETVDALERLPQPTIARVHGHCFTGGLELALGCDLIVSTTTARFGDTHGQWGLVPIWGMSVRLPERVGRAMAKQLMFTSRRIDGVEAQRIGLADIAVPEEELDAAVEKLAGEILSNSPGTNRRVKLLIADADDLTRTAAIERERTLPHGVPEDMAARMSRG</sequence>
<dbReference type="PANTHER" id="PTHR43802:SF1">
    <property type="entry name" value="IP11341P-RELATED"/>
    <property type="match status" value="1"/>
</dbReference>
<dbReference type="SUPFAM" id="SSF52096">
    <property type="entry name" value="ClpP/crotonase"/>
    <property type="match status" value="1"/>
</dbReference>
<organism evidence="2">
    <name type="scientific">freshwater metagenome</name>
    <dbReference type="NCBI Taxonomy" id="449393"/>
    <lineage>
        <taxon>unclassified sequences</taxon>
        <taxon>metagenomes</taxon>
        <taxon>ecological metagenomes</taxon>
    </lineage>
</organism>
<dbReference type="InterPro" id="IPR001753">
    <property type="entry name" value="Enoyl-CoA_hydra/iso"/>
</dbReference>
<reference evidence="2" key="1">
    <citation type="submission" date="2020-05" db="EMBL/GenBank/DDBJ databases">
        <authorList>
            <person name="Chiriac C."/>
            <person name="Salcher M."/>
            <person name="Ghai R."/>
            <person name="Kavagutti S V."/>
        </authorList>
    </citation>
    <scope>NUCLEOTIDE SEQUENCE</scope>
</reference>
<gene>
    <name evidence="2" type="ORF">UFOPK3733_01849</name>
</gene>
<dbReference type="Pfam" id="PF00378">
    <property type="entry name" value="ECH_1"/>
    <property type="match status" value="1"/>
</dbReference>
<dbReference type="AlphaFoldDB" id="A0A6J7K893"/>
<dbReference type="EMBL" id="CAFBNC010000122">
    <property type="protein sequence ID" value="CAB4950572.1"/>
    <property type="molecule type" value="Genomic_DNA"/>
</dbReference>